<accession>A0ABU5DZW9</accession>
<dbReference type="InterPro" id="IPR015330">
    <property type="entry name" value="DNA_primase/pol_bifunc_N"/>
</dbReference>
<dbReference type="CDD" id="cd04859">
    <property type="entry name" value="Prim_Pol"/>
    <property type="match status" value="1"/>
</dbReference>
<dbReference type="Gene3D" id="3.40.50.300">
    <property type="entry name" value="P-loop containing nucleotide triphosphate hydrolases"/>
    <property type="match status" value="1"/>
</dbReference>
<dbReference type="Pfam" id="PF13481">
    <property type="entry name" value="AAA_25"/>
    <property type="match status" value="1"/>
</dbReference>
<dbReference type="Pfam" id="PF09250">
    <property type="entry name" value="Prim-Pol"/>
    <property type="match status" value="1"/>
</dbReference>
<name>A0ABU5DZW9_9PROT</name>
<evidence type="ECO:0000313" key="3">
    <source>
        <dbReference type="Proteomes" id="UP001271769"/>
    </source>
</evidence>
<evidence type="ECO:0000313" key="2">
    <source>
        <dbReference type="EMBL" id="MDY0872830.1"/>
    </source>
</evidence>
<protein>
    <submittedName>
        <fullName evidence="2">AAA family ATPase</fullName>
    </submittedName>
</protein>
<feature type="domain" description="DNA primase/polymerase bifunctional N-terminal" evidence="1">
    <location>
        <begin position="16"/>
        <end position="187"/>
    </location>
</feature>
<dbReference type="EMBL" id="JAXCLX010000002">
    <property type="protein sequence ID" value="MDY0872830.1"/>
    <property type="molecule type" value="Genomic_DNA"/>
</dbReference>
<sequence length="660" mass="71164">MADSSGGAVLPKLEFAQTLAQNEFHVFPLLPWPLGRKPGKTPLKGMKFKELATRDPDQIKAWWAENPDYNIGIYTGKFGDVRADGGFDALLVVDEDNKDGKNGSATIAQWEAEGLELPRTLVTETPTGGRHLFYRVGQPVRQGVERLGDGVDHRSYGGYVVACGSVIDGKAYKVISSDPVAPAPEWLIARCGQAKTKAADAETAPPANIDRARALSRATDYLRSHAPLAVEGQGGDLTTFKVAARMKDFGVGKDDTVDLLMAEWNLRCSPPWDAAELQDKVNHAFIYGFEDPGSSAPEVIFSKIETPEKAAPSEAPAAGNATTGKRRFKARLLGDIAPKLDMLWVIDGVLPAGGLVVFIAEPGKAKTLNAVEMAFAIARGIPWHGRDTLQGSVLYFSAEGMLANRLEARRQFDELAGTDIPFAAIEDGANLRSSADDVSALITAALELPERTGHPLRLIVIDTLNQIMAGGAENSAEDMGAVIASLGRIKRETGAAVLVIHHLGKDASKGARGHSSLMGAVDTSLEIKNSAVTIEKQRDGETGAKFHFQIETVEIGTDAKGRPVTSAVTVPDRGREFERETPKAGTSTAKLLEAAQNLTLGRAEPGEPARIAVHEWRAEFVSRNYRGRESSGQREFRRRTNELVRMGWIKDEGDHALVLG</sequence>
<evidence type="ECO:0000259" key="1">
    <source>
        <dbReference type="SMART" id="SM00943"/>
    </source>
</evidence>
<comment type="caution">
    <text evidence="2">The sequence shown here is derived from an EMBL/GenBank/DDBJ whole genome shotgun (WGS) entry which is preliminary data.</text>
</comment>
<keyword evidence="3" id="KW-1185">Reference proteome</keyword>
<dbReference type="InterPro" id="IPR027417">
    <property type="entry name" value="P-loop_NTPase"/>
</dbReference>
<dbReference type="SMART" id="SM00943">
    <property type="entry name" value="Prim-Pol"/>
    <property type="match status" value="1"/>
</dbReference>
<dbReference type="SUPFAM" id="SSF56747">
    <property type="entry name" value="Prim-pol domain"/>
    <property type="match status" value="1"/>
</dbReference>
<organism evidence="2 3">
    <name type="scientific">Dongia rigui</name>
    <dbReference type="NCBI Taxonomy" id="940149"/>
    <lineage>
        <taxon>Bacteria</taxon>
        <taxon>Pseudomonadati</taxon>
        <taxon>Pseudomonadota</taxon>
        <taxon>Alphaproteobacteria</taxon>
        <taxon>Rhodospirillales</taxon>
        <taxon>Dongiaceae</taxon>
        <taxon>Dongia</taxon>
    </lineage>
</organism>
<reference evidence="2 3" key="1">
    <citation type="journal article" date="2013" name="Antonie Van Leeuwenhoek">
        <title>Dongia rigui sp. nov., isolated from freshwater of a large wetland in Korea.</title>
        <authorList>
            <person name="Baik K.S."/>
            <person name="Hwang Y.M."/>
            <person name="Choi J.S."/>
            <person name="Kwon J."/>
            <person name="Seong C.N."/>
        </authorList>
    </citation>
    <scope>NUCLEOTIDE SEQUENCE [LARGE SCALE GENOMIC DNA]</scope>
    <source>
        <strain evidence="2 3">04SU4-P</strain>
    </source>
</reference>
<proteinExistence type="predicted"/>
<dbReference type="Proteomes" id="UP001271769">
    <property type="component" value="Unassembled WGS sequence"/>
</dbReference>
<gene>
    <name evidence="2" type="ORF">SMD31_12890</name>
</gene>
<dbReference type="SUPFAM" id="SSF52540">
    <property type="entry name" value="P-loop containing nucleoside triphosphate hydrolases"/>
    <property type="match status" value="1"/>
</dbReference>
<dbReference type="RefSeq" id="WP_320501303.1">
    <property type="nucleotide sequence ID" value="NZ_JAXCLX010000002.1"/>
</dbReference>